<organism evidence="4 5">
    <name type="scientific">Rhizoctonia solani</name>
    <dbReference type="NCBI Taxonomy" id="456999"/>
    <lineage>
        <taxon>Eukaryota</taxon>
        <taxon>Fungi</taxon>
        <taxon>Dikarya</taxon>
        <taxon>Basidiomycota</taxon>
        <taxon>Agaricomycotina</taxon>
        <taxon>Agaricomycetes</taxon>
        <taxon>Cantharellales</taxon>
        <taxon>Ceratobasidiaceae</taxon>
        <taxon>Rhizoctonia</taxon>
    </lineage>
</organism>
<name>A0A8H3AVY6_9AGAM</name>
<dbReference type="Gene3D" id="3.40.30.10">
    <property type="entry name" value="Glutaredoxin"/>
    <property type="match status" value="1"/>
</dbReference>
<dbReference type="EMBL" id="CAJMWS010000403">
    <property type="protein sequence ID" value="CAE6441774.1"/>
    <property type="molecule type" value="Genomic_DNA"/>
</dbReference>
<keyword evidence="2" id="KW-0472">Membrane</keyword>
<proteinExistence type="predicted"/>
<dbReference type="InterPro" id="IPR017937">
    <property type="entry name" value="Thioredoxin_CS"/>
</dbReference>
<evidence type="ECO:0000256" key="1">
    <source>
        <dbReference type="ARBA" id="ARBA00023157"/>
    </source>
</evidence>
<dbReference type="Pfam" id="PF00085">
    <property type="entry name" value="Thioredoxin"/>
    <property type="match status" value="1"/>
</dbReference>
<comment type="caution">
    <text evidence="4">The sequence shown here is derived from an EMBL/GenBank/DDBJ whole genome shotgun (WGS) entry which is preliminary data.</text>
</comment>
<reference evidence="4" key="1">
    <citation type="submission" date="2021-01" db="EMBL/GenBank/DDBJ databases">
        <authorList>
            <person name="Kaushik A."/>
        </authorList>
    </citation>
    <scope>NUCLEOTIDE SEQUENCE</scope>
    <source>
        <strain evidence="4">AG1-1C</strain>
    </source>
</reference>
<gene>
    <name evidence="4" type="ORF">RDB_LOCUS131076</name>
</gene>
<keyword evidence="2" id="KW-0812">Transmembrane</keyword>
<evidence type="ECO:0000259" key="3">
    <source>
        <dbReference type="PROSITE" id="PS51352"/>
    </source>
</evidence>
<evidence type="ECO:0000256" key="2">
    <source>
        <dbReference type="SAM" id="Phobius"/>
    </source>
</evidence>
<keyword evidence="1" id="KW-1015">Disulfide bond</keyword>
<dbReference type="InterPro" id="IPR013766">
    <property type="entry name" value="Thioredoxin_domain"/>
</dbReference>
<evidence type="ECO:0000313" key="5">
    <source>
        <dbReference type="Proteomes" id="UP000663846"/>
    </source>
</evidence>
<sequence length="163" mass="17765">MSITHIKSLSQLNDILKKAGDKLSIIDFHATWCGPCHAIAPKFEALAKEYTNVTFLKCDVDAAADVARQYSVSLIKYVAPMQGENERLVSPVSFYEPYLRALEATIRSHATPGAFSGKGQTLGSSSAANTNNNAEGRMLGIDPQMQLLLALVGGYLFLTYFVF</sequence>
<protein>
    <recommendedName>
        <fullName evidence="3">Thioredoxin domain-containing protein</fullName>
    </recommendedName>
</protein>
<dbReference type="PANTHER" id="PTHR46115">
    <property type="entry name" value="THIOREDOXIN-LIKE PROTEIN 1"/>
    <property type="match status" value="1"/>
</dbReference>
<dbReference type="PROSITE" id="PS51352">
    <property type="entry name" value="THIOREDOXIN_2"/>
    <property type="match status" value="1"/>
</dbReference>
<dbReference type="AlphaFoldDB" id="A0A8H3AVY6"/>
<evidence type="ECO:0000313" key="4">
    <source>
        <dbReference type="EMBL" id="CAE6441774.1"/>
    </source>
</evidence>
<dbReference type="Proteomes" id="UP000663846">
    <property type="component" value="Unassembled WGS sequence"/>
</dbReference>
<accession>A0A8H3AVY6</accession>
<dbReference type="SUPFAM" id="SSF52833">
    <property type="entry name" value="Thioredoxin-like"/>
    <property type="match status" value="1"/>
</dbReference>
<keyword evidence="2" id="KW-1133">Transmembrane helix</keyword>
<feature type="domain" description="Thioredoxin" evidence="3">
    <location>
        <begin position="1"/>
        <end position="107"/>
    </location>
</feature>
<dbReference type="PROSITE" id="PS00194">
    <property type="entry name" value="THIOREDOXIN_1"/>
    <property type="match status" value="1"/>
</dbReference>
<feature type="transmembrane region" description="Helical" evidence="2">
    <location>
        <begin position="145"/>
        <end position="162"/>
    </location>
</feature>
<dbReference type="InterPro" id="IPR036249">
    <property type="entry name" value="Thioredoxin-like_sf"/>
</dbReference>
<dbReference type="CDD" id="cd02947">
    <property type="entry name" value="TRX_family"/>
    <property type="match status" value="1"/>
</dbReference>